<evidence type="ECO:0000256" key="3">
    <source>
        <dbReference type="ARBA" id="ARBA00022801"/>
    </source>
</evidence>
<dbReference type="CDD" id="cd16026">
    <property type="entry name" value="GALNS_like"/>
    <property type="match status" value="1"/>
</dbReference>
<keyword evidence="2" id="KW-0479">Metal-binding</keyword>
<evidence type="ECO:0000256" key="6">
    <source>
        <dbReference type="SAM" id="SignalP"/>
    </source>
</evidence>
<feature type="region of interest" description="Disordered" evidence="5">
    <location>
        <begin position="435"/>
        <end position="491"/>
    </location>
</feature>
<dbReference type="SUPFAM" id="SSF53649">
    <property type="entry name" value="Alkaline phosphatase-like"/>
    <property type="match status" value="1"/>
</dbReference>
<dbReference type="PROSITE" id="PS00523">
    <property type="entry name" value="SULFATASE_1"/>
    <property type="match status" value="1"/>
</dbReference>
<evidence type="ECO:0000256" key="5">
    <source>
        <dbReference type="SAM" id="MobiDB-lite"/>
    </source>
</evidence>
<dbReference type="PANTHER" id="PTHR42693:SF53">
    <property type="entry name" value="ENDO-4-O-SULFATASE"/>
    <property type="match status" value="1"/>
</dbReference>
<proteinExistence type="inferred from homology"/>
<dbReference type="EMBL" id="JBHUJC010000029">
    <property type="protein sequence ID" value="MFD2276866.1"/>
    <property type="molecule type" value="Genomic_DNA"/>
</dbReference>
<gene>
    <name evidence="8" type="ORF">ACFSQZ_10325</name>
</gene>
<dbReference type="Pfam" id="PF00884">
    <property type="entry name" value="Sulfatase"/>
    <property type="match status" value="1"/>
</dbReference>
<accession>A0ABW5E363</accession>
<protein>
    <submittedName>
        <fullName evidence="8">Sulfatase</fullName>
    </submittedName>
</protein>
<dbReference type="InterPro" id="IPR024607">
    <property type="entry name" value="Sulfatase_CS"/>
</dbReference>
<evidence type="ECO:0000313" key="8">
    <source>
        <dbReference type="EMBL" id="MFD2276866.1"/>
    </source>
</evidence>
<evidence type="ECO:0000256" key="2">
    <source>
        <dbReference type="ARBA" id="ARBA00022723"/>
    </source>
</evidence>
<dbReference type="Proteomes" id="UP001597297">
    <property type="component" value="Unassembled WGS sequence"/>
</dbReference>
<comment type="similarity">
    <text evidence="1">Belongs to the sulfatase family.</text>
</comment>
<evidence type="ECO:0000256" key="1">
    <source>
        <dbReference type="ARBA" id="ARBA00008779"/>
    </source>
</evidence>
<evidence type="ECO:0000256" key="4">
    <source>
        <dbReference type="ARBA" id="ARBA00022837"/>
    </source>
</evidence>
<dbReference type="PROSITE" id="PS00149">
    <property type="entry name" value="SULFATASE_2"/>
    <property type="match status" value="1"/>
</dbReference>
<keyword evidence="4" id="KW-0106">Calcium</keyword>
<evidence type="ECO:0000259" key="7">
    <source>
        <dbReference type="Pfam" id="PF00884"/>
    </source>
</evidence>
<dbReference type="InterPro" id="IPR017850">
    <property type="entry name" value="Alkaline_phosphatase_core_sf"/>
</dbReference>
<sequence length="491" mass="55387">MGSRRHTLLAAVAALLSTLSFTSATPKQPNVIFILMDDMGYSDVSCYGATKVQTPNIDRMAEEGLKFTDFHTGASICSPSRAAFLTGSYPQRNGLYMGINPKREAHWFLGLNPDEVTIAEQFKKKGYTTAMVGKWHLGMQEKFLYWHQGFDHYYGAPENMGHSQVFLDGRDVVYQQTPLDKLNTLYTERMVKHIHDFKDQPFFIYFAHNYPHTPYKVGKKFKGSSKDGVRGDIIQEADWGIGQILKALDETGILENTLVIFTSDNGPTSRKYSQPYSGTKYTTLEGGHRVPFILYWKGTIQPAVTDVPAIAMDLFPTLSVMIGEPLPSDRKYDGVSLTPVFNGGDIARSKDAPFYYYNCENLQAVRVGDWKMYLPRTKEQMPWWDLKAGKSKPLTQPTLYNIKTDVAEKHDVAAQHPERVAEMTKLAQATREKLGEFGERGSEQRPTGTLFPEVPILSNQDQDWDKLTDAEKGRGKSEFKGAHSSKSKKKK</sequence>
<dbReference type="InterPro" id="IPR050738">
    <property type="entry name" value="Sulfatase"/>
</dbReference>
<evidence type="ECO:0000313" key="9">
    <source>
        <dbReference type="Proteomes" id="UP001597297"/>
    </source>
</evidence>
<keyword evidence="3" id="KW-0378">Hydrolase</keyword>
<feature type="compositionally biased region" description="Basic and acidic residues" evidence="5">
    <location>
        <begin position="463"/>
        <end position="481"/>
    </location>
</feature>
<keyword evidence="6" id="KW-0732">Signal</keyword>
<dbReference type="PANTHER" id="PTHR42693">
    <property type="entry name" value="ARYLSULFATASE FAMILY MEMBER"/>
    <property type="match status" value="1"/>
</dbReference>
<dbReference type="InterPro" id="IPR000917">
    <property type="entry name" value="Sulfatase_N"/>
</dbReference>
<feature type="signal peptide" evidence="6">
    <location>
        <begin position="1"/>
        <end position="24"/>
    </location>
</feature>
<dbReference type="Pfam" id="PF14707">
    <property type="entry name" value="Sulfatase_C"/>
    <property type="match status" value="1"/>
</dbReference>
<dbReference type="RefSeq" id="WP_377094185.1">
    <property type="nucleotide sequence ID" value="NZ_JBHSJM010000001.1"/>
</dbReference>
<keyword evidence="9" id="KW-1185">Reference proteome</keyword>
<dbReference type="Gene3D" id="3.40.720.10">
    <property type="entry name" value="Alkaline Phosphatase, subunit A"/>
    <property type="match status" value="1"/>
</dbReference>
<comment type="caution">
    <text evidence="8">The sequence shown here is derived from an EMBL/GenBank/DDBJ whole genome shotgun (WGS) entry which is preliminary data.</text>
</comment>
<name>A0ABW5E363_9BACT</name>
<reference evidence="9" key="1">
    <citation type="journal article" date="2019" name="Int. J. Syst. Evol. Microbiol.">
        <title>The Global Catalogue of Microorganisms (GCM) 10K type strain sequencing project: providing services to taxonomists for standard genome sequencing and annotation.</title>
        <authorList>
            <consortium name="The Broad Institute Genomics Platform"/>
            <consortium name="The Broad Institute Genome Sequencing Center for Infectious Disease"/>
            <person name="Wu L."/>
            <person name="Ma J."/>
        </authorList>
    </citation>
    <scope>NUCLEOTIDE SEQUENCE [LARGE SCALE GENOMIC DNA]</scope>
    <source>
        <strain evidence="9">JCM 16545</strain>
    </source>
</reference>
<feature type="chain" id="PRO_5045340165" evidence="6">
    <location>
        <begin position="25"/>
        <end position="491"/>
    </location>
</feature>
<feature type="domain" description="Sulfatase N-terminal" evidence="7">
    <location>
        <begin position="29"/>
        <end position="319"/>
    </location>
</feature>
<organism evidence="8 9">
    <name type="scientific">Rubritalea spongiae</name>
    <dbReference type="NCBI Taxonomy" id="430797"/>
    <lineage>
        <taxon>Bacteria</taxon>
        <taxon>Pseudomonadati</taxon>
        <taxon>Verrucomicrobiota</taxon>
        <taxon>Verrucomicrobiia</taxon>
        <taxon>Verrucomicrobiales</taxon>
        <taxon>Rubritaleaceae</taxon>
        <taxon>Rubritalea</taxon>
    </lineage>
</organism>
<dbReference type="Gene3D" id="3.30.1120.10">
    <property type="match status" value="1"/>
</dbReference>